<dbReference type="PANTHER" id="PTHR43523:SF6">
    <property type="entry name" value="GLYCOGEN BIOSYNTHESIS PROTEIN GLGD"/>
    <property type="match status" value="1"/>
</dbReference>
<protein>
    <submittedName>
        <fullName evidence="5">Glycogen biosynthesis protein</fullName>
        <ecNumber evidence="5">2.7.7.27</ecNumber>
    </submittedName>
</protein>
<dbReference type="InterPro" id="IPR011832">
    <property type="entry name" value="GlgDAde_trans"/>
</dbReference>
<dbReference type="CDD" id="cd02508">
    <property type="entry name" value="ADP_Glucose_PP"/>
    <property type="match status" value="1"/>
</dbReference>
<proteinExistence type="inferred from homology"/>
<evidence type="ECO:0000313" key="5">
    <source>
        <dbReference type="EMBL" id="CEQ05236.1"/>
    </source>
</evidence>
<organism evidence="5 6">
    <name type="scientific">Paraclostridium sordellii</name>
    <name type="common">Clostridium sordellii</name>
    <dbReference type="NCBI Taxonomy" id="1505"/>
    <lineage>
        <taxon>Bacteria</taxon>
        <taxon>Bacillati</taxon>
        <taxon>Bacillota</taxon>
        <taxon>Clostridia</taxon>
        <taxon>Peptostreptococcales</taxon>
        <taxon>Peptostreptococcaceae</taxon>
        <taxon>Paraclostridium</taxon>
    </lineage>
</organism>
<dbReference type="RefSeq" id="WP_055343109.1">
    <property type="nucleotide sequence ID" value="NZ_CDNI01000024.1"/>
</dbReference>
<dbReference type="Proteomes" id="UP000049127">
    <property type="component" value="Unassembled WGS sequence"/>
</dbReference>
<comment type="similarity">
    <text evidence="1">Belongs to the bacterial/plant glucose-1-phosphate adenylyltransferase family.</text>
</comment>
<evidence type="ECO:0000259" key="3">
    <source>
        <dbReference type="Pfam" id="PF00483"/>
    </source>
</evidence>
<feature type="domain" description="Nucleotidyl transferase" evidence="3">
    <location>
        <begin position="14"/>
        <end position="166"/>
    </location>
</feature>
<sequence length="375" mass="42466">MNKECMGIINLNKKGDNLRELSDSRIVASIPIGGRYRIIDFTLSNMVNAGMKNIGIFSDQKYRSLTDHLGNGSHWDLSLKNDGLFVFSPENTTKQMHHTLKKGDLKNIFSNIDYIEKSKQEYVLISPSYMICNIDYKKALSYHKSSGNDITIVFKNESNIDEEFLGTTILNVDGNKKVLSMGINIGRQSTGNISMEMYIMKTKLFIEMIYGAVSNGGYANLEDCINESVDILNVGGYEYKGYLRCINSIRTYFQTNKDLLNIDIANELFYSDRKIYTKEKNTQPTLYTETSNVNNSFIATGCVIEGDVKDSIIFRKVHIKEGSVIRNSIIMQNSIIEENAKLDNVILDKNVNISSEKELKGDIKFPFVVEKNVSI</sequence>
<dbReference type="InterPro" id="IPR005835">
    <property type="entry name" value="NTP_transferase_dom"/>
</dbReference>
<feature type="domain" description="Glucose-1-phosphate adenylyltransferase/Bifunctional protein GlmU-like C-terminal hexapeptide" evidence="4">
    <location>
        <begin position="290"/>
        <end position="357"/>
    </location>
</feature>
<dbReference type="SUPFAM" id="SSF53448">
    <property type="entry name" value="Nucleotide-diphospho-sugar transferases"/>
    <property type="match status" value="1"/>
</dbReference>
<dbReference type="AlphaFoldDB" id="A0A0C7QP17"/>
<dbReference type="InterPro" id="IPR056818">
    <property type="entry name" value="GlmU/GlgC-like_hexapep"/>
</dbReference>
<dbReference type="OrthoDB" id="9803871at2"/>
<dbReference type="EC" id="2.7.7.27" evidence="5"/>
<name>A0A0C7QP17_PARSO</name>
<dbReference type="Gene3D" id="2.160.10.10">
    <property type="entry name" value="Hexapeptide repeat proteins"/>
    <property type="match status" value="1"/>
</dbReference>
<keyword evidence="5" id="KW-0808">Transferase</keyword>
<dbReference type="GO" id="GO:0005978">
    <property type="term" value="P:glycogen biosynthetic process"/>
    <property type="evidence" value="ECO:0007669"/>
    <property type="project" value="UniProtKB-KW"/>
</dbReference>
<dbReference type="SUPFAM" id="SSF51161">
    <property type="entry name" value="Trimeric LpxA-like enzymes"/>
    <property type="match status" value="1"/>
</dbReference>
<evidence type="ECO:0000256" key="1">
    <source>
        <dbReference type="ARBA" id="ARBA00010443"/>
    </source>
</evidence>
<dbReference type="GO" id="GO:0008878">
    <property type="term" value="F:glucose-1-phosphate adenylyltransferase activity"/>
    <property type="evidence" value="ECO:0007669"/>
    <property type="project" value="UniProtKB-EC"/>
</dbReference>
<evidence type="ECO:0000259" key="4">
    <source>
        <dbReference type="Pfam" id="PF24894"/>
    </source>
</evidence>
<accession>A0A0C7QP17</accession>
<dbReference type="Gene3D" id="3.90.550.10">
    <property type="entry name" value="Spore Coat Polysaccharide Biosynthesis Protein SpsA, Chain A"/>
    <property type="match status" value="1"/>
</dbReference>
<dbReference type="NCBIfam" id="TIGR02092">
    <property type="entry name" value="glgD"/>
    <property type="match status" value="1"/>
</dbReference>
<dbReference type="Pfam" id="PF24894">
    <property type="entry name" value="Hexapep_GlmU"/>
    <property type="match status" value="1"/>
</dbReference>
<evidence type="ECO:0000313" key="6">
    <source>
        <dbReference type="Proteomes" id="UP000049127"/>
    </source>
</evidence>
<dbReference type="InterPro" id="IPR029044">
    <property type="entry name" value="Nucleotide-diphossugar_trans"/>
</dbReference>
<reference evidence="5 6" key="1">
    <citation type="submission" date="2015-01" db="EMBL/GenBank/DDBJ databases">
        <authorList>
            <person name="Aslett A.Martin."/>
            <person name="De Silva Nishadi"/>
        </authorList>
    </citation>
    <scope>NUCLEOTIDE SEQUENCE [LARGE SCALE GENOMIC DNA]</scope>
    <source>
        <strain evidence="5 6">R28058</strain>
    </source>
</reference>
<keyword evidence="5" id="KW-0548">Nucleotidyltransferase</keyword>
<keyword evidence="2" id="KW-0320">Glycogen biosynthesis</keyword>
<dbReference type="InterPro" id="IPR011004">
    <property type="entry name" value="Trimer_LpxA-like_sf"/>
</dbReference>
<dbReference type="CDD" id="cd04651">
    <property type="entry name" value="LbH_G1P_AT_C"/>
    <property type="match status" value="1"/>
</dbReference>
<dbReference type="EMBL" id="CEKZ01000024">
    <property type="protein sequence ID" value="CEQ05236.1"/>
    <property type="molecule type" value="Genomic_DNA"/>
</dbReference>
<dbReference type="Pfam" id="PF00483">
    <property type="entry name" value="NTP_transferase"/>
    <property type="match status" value="1"/>
</dbReference>
<gene>
    <name evidence="5" type="primary">glgD</name>
    <name evidence="5" type="ORF">R28058_29531</name>
</gene>
<dbReference type="InterPro" id="IPR011831">
    <property type="entry name" value="ADP-Glc_PPase"/>
</dbReference>
<dbReference type="PANTHER" id="PTHR43523">
    <property type="entry name" value="GLUCOSE-1-PHOSPHATE ADENYLYLTRANSFERASE-RELATED"/>
    <property type="match status" value="1"/>
</dbReference>
<evidence type="ECO:0000256" key="2">
    <source>
        <dbReference type="ARBA" id="ARBA00023056"/>
    </source>
</evidence>